<feature type="active site" description="Proton acceptor; specific for D-alanine" evidence="4">
    <location>
        <position position="34"/>
    </location>
</feature>
<dbReference type="STRING" id="1121365.GCA_000375365_01139"/>
<feature type="binding site" evidence="4 6">
    <location>
        <position position="313"/>
    </location>
    <ligand>
        <name>substrate</name>
    </ligand>
</feature>
<reference evidence="8 9" key="1">
    <citation type="submission" date="2017-12" db="EMBL/GenBank/DDBJ databases">
        <title>Corynebacterium mastitidis 16-1433 Genome.</title>
        <authorList>
            <person name="Gulvik C.A."/>
        </authorList>
    </citation>
    <scope>NUCLEOTIDE SEQUENCE [LARGE SCALE GENOMIC DNA]</scope>
    <source>
        <strain evidence="8 9">16-1433</strain>
    </source>
</reference>
<protein>
    <recommendedName>
        <fullName evidence="4">Alanine racemase</fullName>
        <ecNumber evidence="4">5.1.1.1</ecNumber>
    </recommendedName>
</protein>
<organism evidence="8 9">
    <name type="scientific">Corynebacterium mastitidis</name>
    <dbReference type="NCBI Taxonomy" id="161890"/>
    <lineage>
        <taxon>Bacteria</taxon>
        <taxon>Bacillati</taxon>
        <taxon>Actinomycetota</taxon>
        <taxon>Actinomycetes</taxon>
        <taxon>Mycobacteriales</taxon>
        <taxon>Corynebacteriaceae</taxon>
        <taxon>Corynebacterium</taxon>
    </lineage>
</organism>
<dbReference type="SMART" id="SM01005">
    <property type="entry name" value="Ala_racemase_C"/>
    <property type="match status" value="1"/>
</dbReference>
<dbReference type="HAMAP" id="MF_01201">
    <property type="entry name" value="Ala_racemase"/>
    <property type="match status" value="1"/>
</dbReference>
<dbReference type="InterPro" id="IPR029066">
    <property type="entry name" value="PLP-binding_barrel"/>
</dbReference>
<dbReference type="Gene3D" id="2.40.37.10">
    <property type="entry name" value="Lyase, Ornithine Decarboxylase, Chain A, domain 1"/>
    <property type="match status" value="1"/>
</dbReference>
<dbReference type="GO" id="GO:0008784">
    <property type="term" value="F:alanine racemase activity"/>
    <property type="evidence" value="ECO:0007669"/>
    <property type="project" value="UniProtKB-UniRule"/>
</dbReference>
<dbReference type="EC" id="5.1.1.1" evidence="4"/>
<dbReference type="NCBIfam" id="TIGR00492">
    <property type="entry name" value="alr"/>
    <property type="match status" value="1"/>
</dbReference>
<dbReference type="Pfam" id="PF00842">
    <property type="entry name" value="Ala_racemase_C"/>
    <property type="match status" value="1"/>
</dbReference>
<evidence type="ECO:0000259" key="7">
    <source>
        <dbReference type="SMART" id="SM01005"/>
    </source>
</evidence>
<dbReference type="Gene3D" id="3.20.20.10">
    <property type="entry name" value="Alanine racemase"/>
    <property type="match status" value="1"/>
</dbReference>
<dbReference type="SUPFAM" id="SSF51419">
    <property type="entry name" value="PLP-binding barrel"/>
    <property type="match status" value="1"/>
</dbReference>
<dbReference type="GO" id="GO:0005829">
    <property type="term" value="C:cytosol"/>
    <property type="evidence" value="ECO:0007669"/>
    <property type="project" value="TreeGrafter"/>
</dbReference>
<feature type="binding site" evidence="4 6">
    <location>
        <position position="138"/>
    </location>
    <ligand>
        <name>substrate</name>
    </ligand>
</feature>
<feature type="active site" description="Proton acceptor; specific for L-alanine" evidence="4">
    <location>
        <position position="265"/>
    </location>
</feature>
<accession>A0A2N0X807</accession>
<dbReference type="UniPathway" id="UPA00042">
    <property type="reaction ID" value="UER00497"/>
</dbReference>
<dbReference type="Proteomes" id="UP000233249">
    <property type="component" value="Unassembled WGS sequence"/>
</dbReference>
<proteinExistence type="inferred from homology"/>
<evidence type="ECO:0000256" key="6">
    <source>
        <dbReference type="PIRSR" id="PIRSR600821-52"/>
    </source>
</evidence>
<dbReference type="EMBL" id="PJAF01000011">
    <property type="protein sequence ID" value="PKF68835.1"/>
    <property type="molecule type" value="Genomic_DNA"/>
</dbReference>
<comment type="cofactor">
    <cofactor evidence="1 4 5">
        <name>pyridoxal 5'-phosphate</name>
        <dbReference type="ChEBI" id="CHEBI:597326"/>
    </cofactor>
</comment>
<dbReference type="InterPro" id="IPR000821">
    <property type="entry name" value="Ala_racemase"/>
</dbReference>
<dbReference type="OrthoDB" id="9813814at2"/>
<comment type="catalytic activity">
    <reaction evidence="4">
        <text>L-alanine = D-alanine</text>
        <dbReference type="Rhea" id="RHEA:20249"/>
        <dbReference type="ChEBI" id="CHEBI:57416"/>
        <dbReference type="ChEBI" id="CHEBI:57972"/>
        <dbReference type="EC" id="5.1.1.1"/>
    </reaction>
</comment>
<dbReference type="InterPro" id="IPR001608">
    <property type="entry name" value="Ala_racemase_N"/>
</dbReference>
<evidence type="ECO:0000256" key="5">
    <source>
        <dbReference type="PIRSR" id="PIRSR600821-50"/>
    </source>
</evidence>
<sequence length="374" mass="40180">MDLLTARIDRDALAHNAREIARRVAPARLMAVVKANGYNHGAVEVARIALANGAQELGVATLAEARELRRAGIEAPILAWLWSPEQDLPEALRRGIRLAIPSLAHARAVIAAAEGVQERSEGVEVAEVTVKVETGMHRSGVDPAEWGEVFDLLARCPRVRVTGLMSHLSCADDPDDPATDAQAEQFRRAIAAAREHGLEVPVNHLCNSPGALTRPDLRHEMVRVGLALYGLEPVAGVEHGVIPAMSWVGRVLVVKPVRAGEGASYGLTWRAPGDGYLAVVPAGYADGLPRSFQGHVEVAVAGRRYPQVGRVCMDQFVVWLGANEHRVAAGDEAVIFGRGGMSATELARRAETINYEVVCAPRGRTQRVYVGKGE</sequence>
<comment type="pathway">
    <text evidence="4">Amino-acid biosynthesis; D-alanine biosynthesis; D-alanine from L-alanine: step 1/1.</text>
</comment>
<dbReference type="FunFam" id="3.20.20.10:FF:000002">
    <property type="entry name" value="Alanine racemase"/>
    <property type="match status" value="1"/>
</dbReference>
<evidence type="ECO:0000256" key="4">
    <source>
        <dbReference type="HAMAP-Rule" id="MF_01201"/>
    </source>
</evidence>
<comment type="similarity">
    <text evidence="4">Belongs to the alanine racemase family.</text>
</comment>
<dbReference type="InterPro" id="IPR011079">
    <property type="entry name" value="Ala_racemase_C"/>
</dbReference>
<feature type="modified residue" description="N6-(pyridoxal phosphate)lysine" evidence="4 5">
    <location>
        <position position="34"/>
    </location>
</feature>
<keyword evidence="2 4" id="KW-0663">Pyridoxal phosphate</keyword>
<dbReference type="PANTHER" id="PTHR30511:SF0">
    <property type="entry name" value="ALANINE RACEMASE, CATABOLIC-RELATED"/>
    <property type="match status" value="1"/>
</dbReference>
<dbReference type="InterPro" id="IPR009006">
    <property type="entry name" value="Ala_racemase/Decarboxylase_C"/>
</dbReference>
<dbReference type="Pfam" id="PF01168">
    <property type="entry name" value="Ala_racemase_N"/>
    <property type="match status" value="1"/>
</dbReference>
<dbReference type="GO" id="GO:0030632">
    <property type="term" value="P:D-alanine biosynthetic process"/>
    <property type="evidence" value="ECO:0007669"/>
    <property type="project" value="UniProtKB-UniRule"/>
</dbReference>
<evidence type="ECO:0000313" key="9">
    <source>
        <dbReference type="Proteomes" id="UP000233249"/>
    </source>
</evidence>
<comment type="function">
    <text evidence="4">Catalyzes the interconversion of L-alanine and D-alanine. May also act on other amino acids.</text>
</comment>
<dbReference type="RefSeq" id="WP_101173469.1">
    <property type="nucleotide sequence ID" value="NZ_JAKRKB010000003.1"/>
</dbReference>
<gene>
    <name evidence="8" type="ORF">CXB45_04965</name>
</gene>
<dbReference type="SUPFAM" id="SSF50621">
    <property type="entry name" value="Alanine racemase C-terminal domain-like"/>
    <property type="match status" value="1"/>
</dbReference>
<dbReference type="AlphaFoldDB" id="A0A2N0X807"/>
<dbReference type="PANTHER" id="PTHR30511">
    <property type="entry name" value="ALANINE RACEMASE"/>
    <property type="match status" value="1"/>
</dbReference>
<keyword evidence="3 4" id="KW-0413">Isomerase</keyword>
<dbReference type="GO" id="GO:0030170">
    <property type="term" value="F:pyridoxal phosphate binding"/>
    <property type="evidence" value="ECO:0007669"/>
    <property type="project" value="UniProtKB-UniRule"/>
</dbReference>
<name>A0A2N0X807_9CORY</name>
<feature type="domain" description="Alanine racemase C-terminal" evidence="7">
    <location>
        <begin position="244"/>
        <end position="370"/>
    </location>
</feature>
<evidence type="ECO:0000313" key="8">
    <source>
        <dbReference type="EMBL" id="PKF68835.1"/>
    </source>
</evidence>
<evidence type="ECO:0000256" key="3">
    <source>
        <dbReference type="ARBA" id="ARBA00023235"/>
    </source>
</evidence>
<evidence type="ECO:0000256" key="2">
    <source>
        <dbReference type="ARBA" id="ARBA00022898"/>
    </source>
</evidence>
<dbReference type="CDD" id="cd00430">
    <property type="entry name" value="PLPDE_III_AR"/>
    <property type="match status" value="1"/>
</dbReference>
<dbReference type="PRINTS" id="PR00992">
    <property type="entry name" value="ALARACEMASE"/>
</dbReference>
<evidence type="ECO:0000256" key="1">
    <source>
        <dbReference type="ARBA" id="ARBA00001933"/>
    </source>
</evidence>
<comment type="caution">
    <text evidence="8">The sequence shown here is derived from an EMBL/GenBank/DDBJ whole genome shotgun (WGS) entry which is preliminary data.</text>
</comment>
<dbReference type="GO" id="GO:0009252">
    <property type="term" value="P:peptidoglycan biosynthetic process"/>
    <property type="evidence" value="ECO:0007669"/>
    <property type="project" value="TreeGrafter"/>
</dbReference>